<gene>
    <name evidence="2" type="ORF">O181_095795</name>
</gene>
<evidence type="ECO:0000313" key="3">
    <source>
        <dbReference type="Proteomes" id="UP000765509"/>
    </source>
</evidence>
<name>A0A9Q3J4I6_9BASI</name>
<proteinExistence type="predicted"/>
<feature type="region of interest" description="Disordered" evidence="1">
    <location>
        <begin position="1"/>
        <end position="43"/>
    </location>
</feature>
<dbReference type="EMBL" id="AVOT02063333">
    <property type="protein sequence ID" value="MBW0556080.1"/>
    <property type="molecule type" value="Genomic_DNA"/>
</dbReference>
<keyword evidence="3" id="KW-1185">Reference proteome</keyword>
<evidence type="ECO:0000313" key="2">
    <source>
        <dbReference type="EMBL" id="MBW0556080.1"/>
    </source>
</evidence>
<reference evidence="2" key="1">
    <citation type="submission" date="2021-03" db="EMBL/GenBank/DDBJ databases">
        <title>Draft genome sequence of rust myrtle Austropuccinia psidii MF-1, a brazilian biotype.</title>
        <authorList>
            <person name="Quecine M.C."/>
            <person name="Pachon D.M.R."/>
            <person name="Bonatelli M.L."/>
            <person name="Correr F.H."/>
            <person name="Franceschini L.M."/>
            <person name="Leite T.F."/>
            <person name="Margarido G.R.A."/>
            <person name="Almeida C.A."/>
            <person name="Ferrarezi J.A."/>
            <person name="Labate C.A."/>
        </authorList>
    </citation>
    <scope>NUCLEOTIDE SEQUENCE</scope>
    <source>
        <strain evidence="2">MF-1</strain>
    </source>
</reference>
<dbReference type="Proteomes" id="UP000765509">
    <property type="component" value="Unassembled WGS sequence"/>
</dbReference>
<evidence type="ECO:0000256" key="1">
    <source>
        <dbReference type="SAM" id="MobiDB-lite"/>
    </source>
</evidence>
<feature type="compositionally biased region" description="Polar residues" evidence="1">
    <location>
        <begin position="1"/>
        <end position="12"/>
    </location>
</feature>
<comment type="caution">
    <text evidence="2">The sequence shown here is derived from an EMBL/GenBank/DDBJ whole genome shotgun (WGS) entry which is preliminary data.</text>
</comment>
<sequence>MSINCHSPQGSSHGLWKSPEATSHLQKGVSLQDQGNPWPSSKDPSLWEPAVVHIWYYIPLCTISPQKFNGDGFRTPLCHLKSSPQANNSFQRKASAPQSYNP</sequence>
<feature type="region of interest" description="Disordered" evidence="1">
    <location>
        <begin position="82"/>
        <end position="102"/>
    </location>
</feature>
<accession>A0A9Q3J4I6</accession>
<feature type="compositionally biased region" description="Polar residues" evidence="1">
    <location>
        <begin position="20"/>
        <end position="43"/>
    </location>
</feature>
<protein>
    <submittedName>
        <fullName evidence="2">Uncharacterized protein</fullName>
    </submittedName>
</protein>
<organism evidence="2 3">
    <name type="scientific">Austropuccinia psidii MF-1</name>
    <dbReference type="NCBI Taxonomy" id="1389203"/>
    <lineage>
        <taxon>Eukaryota</taxon>
        <taxon>Fungi</taxon>
        <taxon>Dikarya</taxon>
        <taxon>Basidiomycota</taxon>
        <taxon>Pucciniomycotina</taxon>
        <taxon>Pucciniomycetes</taxon>
        <taxon>Pucciniales</taxon>
        <taxon>Sphaerophragmiaceae</taxon>
        <taxon>Austropuccinia</taxon>
    </lineage>
</organism>
<dbReference type="AlphaFoldDB" id="A0A9Q3J4I6"/>